<dbReference type="Proteomes" id="UP000182744">
    <property type="component" value="Unassembled WGS sequence"/>
</dbReference>
<reference evidence="5" key="1">
    <citation type="submission" date="2016-10" db="EMBL/GenBank/DDBJ databases">
        <authorList>
            <person name="Varghese N."/>
        </authorList>
    </citation>
    <scope>NUCLEOTIDE SEQUENCE [LARGE SCALE GENOMIC DNA]</scope>
    <source>
        <strain evidence="5">DSM 20639</strain>
    </source>
</reference>
<dbReference type="OrthoDB" id="3267558at2"/>
<accession>A0A0K9EVA6</accession>
<keyword evidence="1" id="KW-0472">Membrane</keyword>
<dbReference type="STRING" id="1657.ACU20_02060"/>
<evidence type="ECO:0000313" key="6">
    <source>
        <dbReference type="Proteomes" id="UP000269974"/>
    </source>
</evidence>
<gene>
    <name evidence="4" type="ORF">NCTC10327_01387</name>
    <name evidence="2" type="ORF">R6G71_07520</name>
    <name evidence="3" type="ORF">SAMN05421878_10161</name>
</gene>
<evidence type="ECO:0000313" key="2">
    <source>
        <dbReference type="EMBL" id="MDY5153886.1"/>
    </source>
</evidence>
<dbReference type="RefSeq" id="WP_049619061.1">
    <property type="nucleotide sequence ID" value="NZ_FNAU01000001.1"/>
</dbReference>
<reference evidence="2" key="4">
    <citation type="submission" date="2023-10" db="EMBL/GenBank/DDBJ databases">
        <title>Whole Genome based description of the genera Actinobaculum and Actinotignum reveals a complex phylogenetic relationship within the species included in the genus Actinotignum.</title>
        <authorList>
            <person name="Jensen C.S."/>
            <person name="Dargis R."/>
            <person name="Kemp M."/>
            <person name="Christensen J.J."/>
        </authorList>
    </citation>
    <scope>NUCLEOTIDE SEQUENCE</scope>
    <source>
        <strain evidence="2">Actinobaculum_suis_CCUG19206T</strain>
    </source>
</reference>
<dbReference type="Proteomes" id="UP000269974">
    <property type="component" value="Unassembled WGS sequence"/>
</dbReference>
<evidence type="ECO:0000313" key="3">
    <source>
        <dbReference type="EMBL" id="SDE00251.1"/>
    </source>
</evidence>
<dbReference type="EMBL" id="UYIO01000001">
    <property type="protein sequence ID" value="VDG76750.1"/>
    <property type="molecule type" value="Genomic_DNA"/>
</dbReference>
<dbReference type="AlphaFoldDB" id="A0A0K9EVA6"/>
<dbReference type="EMBL" id="FNAU01000001">
    <property type="protein sequence ID" value="SDE00251.1"/>
    <property type="molecule type" value="Genomic_DNA"/>
</dbReference>
<evidence type="ECO:0000256" key="1">
    <source>
        <dbReference type="SAM" id="Phobius"/>
    </source>
</evidence>
<sequence>MSQAVRRLETEARPEPRRVIDGKPHLTVVPTPTASRGFGWTIAICALLFIGSLITVFSLNTAMVGTAYEIRSVQQGIAEESAHEATLRDQVVAASTPGGLLERAKELGLEPAPNVQHIDLAQGRVITPHTNTP</sequence>
<keyword evidence="1" id="KW-1133">Transmembrane helix</keyword>
<evidence type="ECO:0000313" key="4">
    <source>
        <dbReference type="EMBL" id="VDG76750.1"/>
    </source>
</evidence>
<reference evidence="3" key="2">
    <citation type="submission" date="2016-10" db="EMBL/GenBank/DDBJ databases">
        <authorList>
            <person name="Varghese N."/>
            <person name="Submissions S."/>
        </authorList>
    </citation>
    <scope>NUCLEOTIDE SEQUENCE</scope>
    <source>
        <strain evidence="3">DSM 20639</strain>
    </source>
</reference>
<reference evidence="4 6" key="3">
    <citation type="submission" date="2018-11" db="EMBL/GenBank/DDBJ databases">
        <authorList>
            <consortium name="Pathogen Informatics"/>
        </authorList>
    </citation>
    <scope>NUCLEOTIDE SEQUENCE [LARGE SCALE GENOMIC DNA]</scope>
    <source>
        <strain evidence="4 6">NCTC10327</strain>
    </source>
</reference>
<protein>
    <recommendedName>
        <fullName evidence="7">Cell division protein FtsL</fullName>
    </recommendedName>
</protein>
<dbReference type="PATRIC" id="fig|1657.3.peg.240"/>
<feature type="transmembrane region" description="Helical" evidence="1">
    <location>
        <begin position="38"/>
        <end position="59"/>
    </location>
</feature>
<keyword evidence="5" id="KW-1185">Reference proteome</keyword>
<organism evidence="4 6">
    <name type="scientific">Actinobaculum suis</name>
    <dbReference type="NCBI Taxonomy" id="1657"/>
    <lineage>
        <taxon>Bacteria</taxon>
        <taxon>Bacillati</taxon>
        <taxon>Actinomycetota</taxon>
        <taxon>Actinomycetes</taxon>
        <taxon>Actinomycetales</taxon>
        <taxon>Actinomycetaceae</taxon>
        <taxon>Actinobaculum</taxon>
    </lineage>
</organism>
<dbReference type="Proteomes" id="UP001273799">
    <property type="component" value="Unassembled WGS sequence"/>
</dbReference>
<dbReference type="EMBL" id="JAWNFU010000004">
    <property type="protein sequence ID" value="MDY5153886.1"/>
    <property type="molecule type" value="Genomic_DNA"/>
</dbReference>
<name>A0A0K9EVA6_9ACTO</name>
<evidence type="ECO:0000313" key="5">
    <source>
        <dbReference type="Proteomes" id="UP000182744"/>
    </source>
</evidence>
<keyword evidence="1" id="KW-0812">Transmembrane</keyword>
<evidence type="ECO:0008006" key="7">
    <source>
        <dbReference type="Google" id="ProtNLM"/>
    </source>
</evidence>
<proteinExistence type="predicted"/>